<gene>
    <name evidence="1" type="ORF">BpHYR1_052570</name>
</gene>
<accession>A0A3M7QUD3</accession>
<dbReference type="EMBL" id="REGN01005095">
    <property type="protein sequence ID" value="RNA14883.1"/>
    <property type="molecule type" value="Genomic_DNA"/>
</dbReference>
<dbReference type="AlphaFoldDB" id="A0A3M7QUD3"/>
<protein>
    <submittedName>
        <fullName evidence="1">Uncharacterized protein</fullName>
    </submittedName>
</protein>
<organism evidence="1 2">
    <name type="scientific">Brachionus plicatilis</name>
    <name type="common">Marine rotifer</name>
    <name type="synonym">Brachionus muelleri</name>
    <dbReference type="NCBI Taxonomy" id="10195"/>
    <lineage>
        <taxon>Eukaryota</taxon>
        <taxon>Metazoa</taxon>
        <taxon>Spiralia</taxon>
        <taxon>Gnathifera</taxon>
        <taxon>Rotifera</taxon>
        <taxon>Eurotatoria</taxon>
        <taxon>Monogononta</taxon>
        <taxon>Pseudotrocha</taxon>
        <taxon>Ploima</taxon>
        <taxon>Brachionidae</taxon>
        <taxon>Brachionus</taxon>
    </lineage>
</organism>
<proteinExistence type="predicted"/>
<sequence>MNSGPLSEPVVDNANKKLKRTRLGAKCGPRLIKISSFFKINSLVRHFALNHFRQNCGKKNPFKEQDTLEN</sequence>
<evidence type="ECO:0000313" key="1">
    <source>
        <dbReference type="EMBL" id="RNA14883.1"/>
    </source>
</evidence>
<evidence type="ECO:0000313" key="2">
    <source>
        <dbReference type="Proteomes" id="UP000276133"/>
    </source>
</evidence>
<name>A0A3M7QUD3_BRAPC</name>
<dbReference type="Proteomes" id="UP000276133">
    <property type="component" value="Unassembled WGS sequence"/>
</dbReference>
<comment type="caution">
    <text evidence="1">The sequence shown here is derived from an EMBL/GenBank/DDBJ whole genome shotgun (WGS) entry which is preliminary data.</text>
</comment>
<keyword evidence="2" id="KW-1185">Reference proteome</keyword>
<reference evidence="1 2" key="1">
    <citation type="journal article" date="2018" name="Sci. Rep.">
        <title>Genomic signatures of local adaptation to the degree of environmental predictability in rotifers.</title>
        <authorList>
            <person name="Franch-Gras L."/>
            <person name="Hahn C."/>
            <person name="Garcia-Roger E.M."/>
            <person name="Carmona M.J."/>
            <person name="Serra M."/>
            <person name="Gomez A."/>
        </authorList>
    </citation>
    <scope>NUCLEOTIDE SEQUENCE [LARGE SCALE GENOMIC DNA]</scope>
    <source>
        <strain evidence="1">HYR1</strain>
    </source>
</reference>